<dbReference type="Gene3D" id="2.40.10.10">
    <property type="entry name" value="Trypsin-like serine proteases"/>
    <property type="match status" value="1"/>
</dbReference>
<evidence type="ECO:0000259" key="8">
    <source>
        <dbReference type="PROSITE" id="PS50950"/>
    </source>
</evidence>
<evidence type="ECO:0000313" key="10">
    <source>
        <dbReference type="Proteomes" id="UP001148838"/>
    </source>
</evidence>
<keyword evidence="5" id="KW-1015">Disulfide bond</keyword>
<name>A0ABQ8SVR1_PERAM</name>
<comment type="caution">
    <text evidence="9">The sequence shown here is derived from an EMBL/GenBank/DDBJ whole genome shotgun (WGS) entry which is preliminary data.</text>
</comment>
<dbReference type="PROSITE" id="PS50950">
    <property type="entry name" value="ZF_THAP"/>
    <property type="match status" value="1"/>
</dbReference>
<dbReference type="SMART" id="SM00020">
    <property type="entry name" value="Tryp_SPc"/>
    <property type="match status" value="1"/>
</dbReference>
<keyword evidence="4 6" id="KW-0238">DNA-binding</keyword>
<feature type="domain" description="Peptidase S1" evidence="7">
    <location>
        <begin position="118"/>
        <end position="350"/>
    </location>
</feature>
<proteinExistence type="predicted"/>
<dbReference type="InterPro" id="IPR018114">
    <property type="entry name" value="TRYPSIN_HIS"/>
</dbReference>
<keyword evidence="2 6" id="KW-0863">Zinc-finger</keyword>
<dbReference type="InterPro" id="IPR043504">
    <property type="entry name" value="Peptidase_S1_PA_chymotrypsin"/>
</dbReference>
<evidence type="ECO:0000256" key="6">
    <source>
        <dbReference type="PROSITE-ProRule" id="PRU00309"/>
    </source>
</evidence>
<sequence length="484" mass="53778">MLACRTRWIPRLGYREIFLEEEKFPGSLESGDLYQCDSENCKDGKVLVSLTGDTRLSDEHKYCGSGTFTLKSKSNQMTMQLTTQYFSKGAFRCTITATRVQTHSPPKCDCGWKKQSRIVNGTETGVNEYPMMVGLVDFDYEEIFGGGTIIAKRYVLTAAHCLLHRPLNITGVLLGDHDISTGEDTSAARILLAESFQIHPDYNSDKQMNDIAVIRVDEDIIFSSEVGPACLPFRFPNANVGAVVTMLGWGTTEQGGPKSDALLQTKLYIIPLKNCTDFYGSKVTSNQICTFKPGTDACQADSGGPVLWLGPGNRLQLLAVISYGRGSALGYPGVNTRVYAYINWILDASPAMPSCFVPGCRAGYGGNEANKQFFTPLKDKDEFYKWARAIPRKDRPLSRTSSICGSRDDFIVKVDAFVVNNENVELPRLKWKLKPGAVPHIFPDLPSTSQRLSNSENDQYGKFENPQLLVKEREMINIVFLREA</sequence>
<keyword evidence="10" id="KW-1185">Reference proteome</keyword>
<dbReference type="PANTHER" id="PTHR24252:SF7">
    <property type="entry name" value="HYALIN"/>
    <property type="match status" value="1"/>
</dbReference>
<dbReference type="PROSITE" id="PS50240">
    <property type="entry name" value="TRYPSIN_DOM"/>
    <property type="match status" value="1"/>
</dbReference>
<evidence type="ECO:0000256" key="3">
    <source>
        <dbReference type="ARBA" id="ARBA00022833"/>
    </source>
</evidence>
<organism evidence="9 10">
    <name type="scientific">Periplaneta americana</name>
    <name type="common">American cockroach</name>
    <name type="synonym">Blatta americana</name>
    <dbReference type="NCBI Taxonomy" id="6978"/>
    <lineage>
        <taxon>Eukaryota</taxon>
        <taxon>Metazoa</taxon>
        <taxon>Ecdysozoa</taxon>
        <taxon>Arthropoda</taxon>
        <taxon>Hexapoda</taxon>
        <taxon>Insecta</taxon>
        <taxon>Pterygota</taxon>
        <taxon>Neoptera</taxon>
        <taxon>Polyneoptera</taxon>
        <taxon>Dictyoptera</taxon>
        <taxon>Blattodea</taxon>
        <taxon>Blattoidea</taxon>
        <taxon>Blattidae</taxon>
        <taxon>Blattinae</taxon>
        <taxon>Periplaneta</taxon>
    </lineage>
</organism>
<dbReference type="SUPFAM" id="SSF50494">
    <property type="entry name" value="Trypsin-like serine proteases"/>
    <property type="match status" value="1"/>
</dbReference>
<dbReference type="InterPro" id="IPR009003">
    <property type="entry name" value="Peptidase_S1_PA"/>
</dbReference>
<dbReference type="Pfam" id="PF05485">
    <property type="entry name" value="THAP"/>
    <property type="match status" value="1"/>
</dbReference>
<dbReference type="InterPro" id="IPR006612">
    <property type="entry name" value="THAP_Znf"/>
</dbReference>
<evidence type="ECO:0000256" key="1">
    <source>
        <dbReference type="ARBA" id="ARBA00022723"/>
    </source>
</evidence>
<keyword evidence="3" id="KW-0862">Zinc</keyword>
<dbReference type="InterPro" id="IPR001254">
    <property type="entry name" value="Trypsin_dom"/>
</dbReference>
<evidence type="ECO:0000256" key="5">
    <source>
        <dbReference type="ARBA" id="ARBA00023157"/>
    </source>
</evidence>
<dbReference type="Proteomes" id="UP001148838">
    <property type="component" value="Unassembled WGS sequence"/>
</dbReference>
<protein>
    <submittedName>
        <fullName evidence="9">Uncharacterized protein</fullName>
    </submittedName>
</protein>
<evidence type="ECO:0000256" key="4">
    <source>
        <dbReference type="ARBA" id="ARBA00023125"/>
    </source>
</evidence>
<accession>A0ABQ8SVR1</accession>
<dbReference type="EMBL" id="JAJSOF020000019">
    <property type="protein sequence ID" value="KAJ4438083.1"/>
    <property type="molecule type" value="Genomic_DNA"/>
</dbReference>
<dbReference type="InterPro" id="IPR001314">
    <property type="entry name" value="Peptidase_S1A"/>
</dbReference>
<evidence type="ECO:0000259" key="7">
    <source>
        <dbReference type="PROSITE" id="PS50240"/>
    </source>
</evidence>
<dbReference type="PROSITE" id="PS00134">
    <property type="entry name" value="TRYPSIN_HIS"/>
    <property type="match status" value="1"/>
</dbReference>
<reference evidence="9 10" key="1">
    <citation type="journal article" date="2022" name="Allergy">
        <title>Genome assembly and annotation of Periplaneta americana reveal a comprehensive cockroach allergen profile.</title>
        <authorList>
            <person name="Wang L."/>
            <person name="Xiong Q."/>
            <person name="Saelim N."/>
            <person name="Wang L."/>
            <person name="Nong W."/>
            <person name="Wan A.T."/>
            <person name="Shi M."/>
            <person name="Liu X."/>
            <person name="Cao Q."/>
            <person name="Hui J.H.L."/>
            <person name="Sookrung N."/>
            <person name="Leung T.F."/>
            <person name="Tungtrongchitr A."/>
            <person name="Tsui S.K.W."/>
        </authorList>
    </citation>
    <scope>NUCLEOTIDE SEQUENCE [LARGE SCALE GENOMIC DNA]</scope>
    <source>
        <strain evidence="9">PWHHKU_190912</strain>
    </source>
</reference>
<dbReference type="Pfam" id="PF00089">
    <property type="entry name" value="Trypsin"/>
    <property type="match status" value="1"/>
</dbReference>
<feature type="domain" description="THAP-type" evidence="8">
    <location>
        <begin position="352"/>
        <end position="442"/>
    </location>
</feature>
<dbReference type="CDD" id="cd00190">
    <property type="entry name" value="Tryp_SPc"/>
    <property type="match status" value="1"/>
</dbReference>
<keyword evidence="1" id="KW-0479">Metal-binding</keyword>
<gene>
    <name evidence="9" type="ORF">ANN_14022</name>
</gene>
<dbReference type="SUPFAM" id="SSF57716">
    <property type="entry name" value="Glucocorticoid receptor-like (DNA-binding domain)"/>
    <property type="match status" value="1"/>
</dbReference>
<evidence type="ECO:0000313" key="9">
    <source>
        <dbReference type="EMBL" id="KAJ4438083.1"/>
    </source>
</evidence>
<evidence type="ECO:0000256" key="2">
    <source>
        <dbReference type="ARBA" id="ARBA00022771"/>
    </source>
</evidence>
<dbReference type="PRINTS" id="PR00722">
    <property type="entry name" value="CHYMOTRYPSIN"/>
</dbReference>
<dbReference type="PANTHER" id="PTHR24252">
    <property type="entry name" value="ACROSIN-RELATED"/>
    <property type="match status" value="1"/>
</dbReference>